<dbReference type="PROSITE" id="PS50850">
    <property type="entry name" value="MFS"/>
    <property type="match status" value="1"/>
</dbReference>
<feature type="transmembrane region" description="Helical" evidence="6">
    <location>
        <begin position="418"/>
        <end position="440"/>
    </location>
</feature>
<evidence type="ECO:0000256" key="1">
    <source>
        <dbReference type="ARBA" id="ARBA00004141"/>
    </source>
</evidence>
<evidence type="ECO:0000256" key="6">
    <source>
        <dbReference type="SAM" id="Phobius"/>
    </source>
</evidence>
<keyword evidence="2 6" id="KW-0812">Transmembrane</keyword>
<dbReference type="GO" id="GO:0005886">
    <property type="term" value="C:plasma membrane"/>
    <property type="evidence" value="ECO:0007669"/>
    <property type="project" value="TreeGrafter"/>
</dbReference>
<dbReference type="InterPro" id="IPR036259">
    <property type="entry name" value="MFS_trans_sf"/>
</dbReference>
<dbReference type="EMBL" id="JAGMWT010000011">
    <property type="protein sequence ID" value="KAH7120028.1"/>
    <property type="molecule type" value="Genomic_DNA"/>
</dbReference>
<dbReference type="AlphaFoldDB" id="A0A9P9DIT7"/>
<comment type="subcellular location">
    <subcellularLocation>
        <location evidence="1">Membrane</location>
        <topology evidence="1">Multi-pass membrane protein</topology>
    </subcellularLocation>
</comment>
<feature type="transmembrane region" description="Helical" evidence="6">
    <location>
        <begin position="64"/>
        <end position="91"/>
    </location>
</feature>
<evidence type="ECO:0000313" key="8">
    <source>
        <dbReference type="EMBL" id="KAH7120028.1"/>
    </source>
</evidence>
<keyword evidence="3 6" id="KW-1133">Transmembrane helix</keyword>
<dbReference type="OrthoDB" id="440553at2759"/>
<gene>
    <name evidence="8" type="ORF">B0J11DRAFT_582514</name>
</gene>
<feature type="compositionally biased region" description="Basic and acidic residues" evidence="5">
    <location>
        <begin position="1"/>
        <end position="37"/>
    </location>
</feature>
<evidence type="ECO:0000256" key="3">
    <source>
        <dbReference type="ARBA" id="ARBA00022989"/>
    </source>
</evidence>
<protein>
    <submittedName>
        <fullName evidence="8">MFS multidrug transporter-like protein</fullName>
    </submittedName>
</protein>
<sequence length="582" mass="62921">MTKTHTEAEKSQIVDDSSNYKHDASENVEPHAGRNTDTELSNTSASSYGQNNGSNILYLSGARFWLIFAWQVAQNLAGFIGLGLFLTSLEIPIVTTSLVAITNDFGEFNNVGWVISSYLLGYVGVLVIWAKLSDIYGRKSTMCISVAMFIIFSGACGASQTMVQLIVLRAFQGMGGSGVYAIATAMLTELVPPEKLAKHVANLSSVYAISLLAGPIIGGAISQSSSSSWRWVFLLNVPAYIPGLVCLFFAVPNGFPYHGQTESSEQAPTKLTTKEKAAKLDLLGAALLLVATLSLSAGFQQAGVQFPWKSAYVITLLTISGFLWIGLLLWERHITNHGIMEPVLPWRFLYNRFMLGLLLNALLLGGPFFVTVFQLPQRFQLVHGSSAIRAGIQTMPFTFASPFGSLTASTLAKKKLPIVYVILIGTILQTIGFALLASLLKSTHVIDGTYGFQFIAGFGCGMNISTLILAVPFVVENRDKAVGMGAVTQLRLMGGAIVLAIATSVFNTYTKPRLAHFMGGLKAIDGAIYSAQSLSSLPVHDRAEIRNILAHGYDLQMWVLCAFAAAQIPAALLLWRKQQIRV</sequence>
<evidence type="ECO:0000256" key="4">
    <source>
        <dbReference type="ARBA" id="ARBA00023136"/>
    </source>
</evidence>
<name>A0A9P9DIT7_9PLEO</name>
<feature type="transmembrane region" description="Helical" evidence="6">
    <location>
        <begin position="228"/>
        <end position="251"/>
    </location>
</feature>
<feature type="transmembrane region" description="Helical" evidence="6">
    <location>
        <begin position="452"/>
        <end position="475"/>
    </location>
</feature>
<evidence type="ECO:0000313" key="9">
    <source>
        <dbReference type="Proteomes" id="UP000700596"/>
    </source>
</evidence>
<feature type="transmembrane region" description="Helical" evidence="6">
    <location>
        <begin position="200"/>
        <end position="222"/>
    </location>
</feature>
<dbReference type="PANTHER" id="PTHR23501">
    <property type="entry name" value="MAJOR FACILITATOR SUPERFAMILY"/>
    <property type="match status" value="1"/>
</dbReference>
<dbReference type="Proteomes" id="UP000700596">
    <property type="component" value="Unassembled WGS sequence"/>
</dbReference>
<evidence type="ECO:0000256" key="5">
    <source>
        <dbReference type="SAM" id="MobiDB-lite"/>
    </source>
</evidence>
<feature type="region of interest" description="Disordered" evidence="5">
    <location>
        <begin position="1"/>
        <end position="47"/>
    </location>
</feature>
<feature type="transmembrane region" description="Helical" evidence="6">
    <location>
        <begin position="487"/>
        <end position="509"/>
    </location>
</feature>
<dbReference type="InterPro" id="IPR011701">
    <property type="entry name" value="MFS"/>
</dbReference>
<keyword evidence="4 6" id="KW-0472">Membrane</keyword>
<feature type="compositionally biased region" description="Polar residues" evidence="5">
    <location>
        <begin position="38"/>
        <end position="47"/>
    </location>
</feature>
<evidence type="ECO:0000259" key="7">
    <source>
        <dbReference type="PROSITE" id="PS50850"/>
    </source>
</evidence>
<proteinExistence type="predicted"/>
<feature type="transmembrane region" description="Helical" evidence="6">
    <location>
        <begin position="111"/>
        <end position="130"/>
    </location>
</feature>
<feature type="transmembrane region" description="Helical" evidence="6">
    <location>
        <begin position="280"/>
        <end position="299"/>
    </location>
</feature>
<dbReference type="PANTHER" id="PTHR23501:SF43">
    <property type="entry name" value="MULTIDRUG TRANSPORTER, PUTATIVE (AFU_ORTHOLOGUE AFUA_6G03040)-RELATED"/>
    <property type="match status" value="1"/>
</dbReference>
<feature type="transmembrane region" description="Helical" evidence="6">
    <location>
        <begin position="555"/>
        <end position="575"/>
    </location>
</feature>
<dbReference type="SUPFAM" id="SSF103473">
    <property type="entry name" value="MFS general substrate transporter"/>
    <property type="match status" value="1"/>
</dbReference>
<accession>A0A9P9DIT7</accession>
<dbReference type="InterPro" id="IPR020846">
    <property type="entry name" value="MFS_dom"/>
</dbReference>
<dbReference type="Pfam" id="PF07690">
    <property type="entry name" value="MFS_1"/>
    <property type="match status" value="1"/>
</dbReference>
<dbReference type="GO" id="GO:0022857">
    <property type="term" value="F:transmembrane transporter activity"/>
    <property type="evidence" value="ECO:0007669"/>
    <property type="project" value="InterPro"/>
</dbReference>
<dbReference type="Gene3D" id="1.20.1250.20">
    <property type="entry name" value="MFS general substrate transporter like domains"/>
    <property type="match status" value="1"/>
</dbReference>
<reference evidence="8" key="1">
    <citation type="journal article" date="2021" name="Nat. Commun.">
        <title>Genetic determinants of endophytism in the Arabidopsis root mycobiome.</title>
        <authorList>
            <person name="Mesny F."/>
            <person name="Miyauchi S."/>
            <person name="Thiergart T."/>
            <person name="Pickel B."/>
            <person name="Atanasova L."/>
            <person name="Karlsson M."/>
            <person name="Huettel B."/>
            <person name="Barry K.W."/>
            <person name="Haridas S."/>
            <person name="Chen C."/>
            <person name="Bauer D."/>
            <person name="Andreopoulos W."/>
            <person name="Pangilinan J."/>
            <person name="LaButti K."/>
            <person name="Riley R."/>
            <person name="Lipzen A."/>
            <person name="Clum A."/>
            <person name="Drula E."/>
            <person name="Henrissat B."/>
            <person name="Kohler A."/>
            <person name="Grigoriev I.V."/>
            <person name="Martin F.M."/>
            <person name="Hacquard S."/>
        </authorList>
    </citation>
    <scope>NUCLEOTIDE SEQUENCE</scope>
    <source>
        <strain evidence="8">MPI-CAGE-CH-0243</strain>
    </source>
</reference>
<feature type="transmembrane region" description="Helical" evidence="6">
    <location>
        <begin position="311"/>
        <end position="330"/>
    </location>
</feature>
<feature type="domain" description="Major facilitator superfamily (MFS) profile" evidence="7">
    <location>
        <begin position="76"/>
        <end position="579"/>
    </location>
</feature>
<keyword evidence="9" id="KW-1185">Reference proteome</keyword>
<evidence type="ECO:0000256" key="2">
    <source>
        <dbReference type="ARBA" id="ARBA00022692"/>
    </source>
</evidence>
<organism evidence="8 9">
    <name type="scientific">Dendryphion nanum</name>
    <dbReference type="NCBI Taxonomy" id="256645"/>
    <lineage>
        <taxon>Eukaryota</taxon>
        <taxon>Fungi</taxon>
        <taxon>Dikarya</taxon>
        <taxon>Ascomycota</taxon>
        <taxon>Pezizomycotina</taxon>
        <taxon>Dothideomycetes</taxon>
        <taxon>Pleosporomycetidae</taxon>
        <taxon>Pleosporales</taxon>
        <taxon>Torulaceae</taxon>
        <taxon>Dendryphion</taxon>
    </lineage>
</organism>
<feature type="transmembrane region" description="Helical" evidence="6">
    <location>
        <begin position="142"/>
        <end position="160"/>
    </location>
</feature>
<comment type="caution">
    <text evidence="8">The sequence shown here is derived from an EMBL/GenBank/DDBJ whole genome shotgun (WGS) entry which is preliminary data.</text>
</comment>
<feature type="transmembrane region" description="Helical" evidence="6">
    <location>
        <begin position="353"/>
        <end position="375"/>
    </location>
</feature>